<sequence length="565" mass="62793">MNFNFSFFQLVKPIKWHLMLGLFLSCIAALSNFGLLFLSGWLIASAAIVGLTGIIAVQAFNIIVPASGVRFFAITRIVTRYLERVITHDGALRVISLARKKVYECLIPLTPAGLVNKRGGDLLGQFVSDSENIANYYTDALLPFIRALCCGIIFIVTFYFFLPVAAFSLAIAFIMAVGLVSVGVYGCSYKYICHILESRNSLQADLGEILRHFGELYIFKVIDQYFKKIQTAQKSIDQSRLMLDCIESVAKSLITFIMMICVIAVLFQASNAHHDIGLNAAEIPMLVLGVMAAFDVILPLPQACHAHIKARLAQKRLQILSNAGKKKQSSRVINSVSSSTCLVFDKVQFSYPHNPRMILQNASLTIKQGDKVAIIGESGTGKSSLINLIFSFYPIQAGEIKFAGESVKNLNTDNLSSFITVVSQDFHLFSGSIMDNFRLIVPDATENEIYDVLKIVQLDDFVKQLPKNLHSHIGNNAIELSGGQAKRLAIAIALLRKTPWLILDEPTDGLDQQTKYTMMQELLKLYADKTLIIITHETSILFLMNLVFSLENGCFNKVIMDDYKK</sequence>
<comment type="subcellular location">
    <subcellularLocation>
        <location evidence="1">Cell membrane</location>
        <topology evidence="1">Multi-pass membrane protein</topology>
    </subcellularLocation>
</comment>
<evidence type="ECO:0000313" key="11">
    <source>
        <dbReference type="Proteomes" id="UP000247565"/>
    </source>
</evidence>
<dbReference type="InterPro" id="IPR027417">
    <property type="entry name" value="P-loop_NTPase"/>
</dbReference>
<dbReference type="GO" id="GO:0034775">
    <property type="term" value="P:glutathione transmembrane transport"/>
    <property type="evidence" value="ECO:0007669"/>
    <property type="project" value="InterPro"/>
</dbReference>
<dbReference type="OrthoDB" id="5288404at2"/>
<evidence type="ECO:0000256" key="7">
    <source>
        <dbReference type="SAM" id="Phobius"/>
    </source>
</evidence>
<reference evidence="10 11" key="1">
    <citation type="submission" date="2018-05" db="EMBL/GenBank/DDBJ databases">
        <title>Reference genomes for bee gut microbiota database.</title>
        <authorList>
            <person name="Ellegaard K.M."/>
        </authorList>
    </citation>
    <scope>NUCLEOTIDE SEQUENCE [LARGE SCALE GENOMIC DNA]</scope>
    <source>
        <strain evidence="10 11">ESL0284</strain>
    </source>
</reference>
<dbReference type="RefSeq" id="WP_110439306.1">
    <property type="nucleotide sequence ID" value="NZ_CP046393.1"/>
</dbReference>
<dbReference type="SMART" id="SM00382">
    <property type="entry name" value="AAA"/>
    <property type="match status" value="1"/>
</dbReference>
<dbReference type="PROSITE" id="PS50929">
    <property type="entry name" value="ABC_TM1F"/>
    <property type="match status" value="1"/>
</dbReference>
<dbReference type="Proteomes" id="UP000247565">
    <property type="component" value="Unassembled WGS sequence"/>
</dbReference>
<feature type="transmembrane region" description="Helical" evidence="7">
    <location>
        <begin position="167"/>
        <end position="189"/>
    </location>
</feature>
<dbReference type="SUPFAM" id="SSF90123">
    <property type="entry name" value="ABC transporter transmembrane region"/>
    <property type="match status" value="1"/>
</dbReference>
<dbReference type="InterPro" id="IPR014223">
    <property type="entry name" value="ABC_CydC/D"/>
</dbReference>
<dbReference type="GO" id="GO:0016887">
    <property type="term" value="F:ATP hydrolysis activity"/>
    <property type="evidence" value="ECO:0007669"/>
    <property type="project" value="InterPro"/>
</dbReference>
<feature type="transmembrane region" description="Helical" evidence="7">
    <location>
        <begin position="41"/>
        <end position="64"/>
    </location>
</feature>
<keyword evidence="2 7" id="KW-0812">Transmembrane</keyword>
<dbReference type="GO" id="GO:0005524">
    <property type="term" value="F:ATP binding"/>
    <property type="evidence" value="ECO:0007669"/>
    <property type="project" value="UniProtKB-KW"/>
</dbReference>
<keyword evidence="6 7" id="KW-0472">Membrane</keyword>
<evidence type="ECO:0000259" key="9">
    <source>
        <dbReference type="PROSITE" id="PS50929"/>
    </source>
</evidence>
<dbReference type="GO" id="GO:0015421">
    <property type="term" value="F:ABC-type oligopeptide transporter activity"/>
    <property type="evidence" value="ECO:0007669"/>
    <property type="project" value="TreeGrafter"/>
</dbReference>
<evidence type="ECO:0000256" key="3">
    <source>
        <dbReference type="ARBA" id="ARBA00022741"/>
    </source>
</evidence>
<keyword evidence="5 7" id="KW-1133">Transmembrane helix</keyword>
<keyword evidence="3" id="KW-0547">Nucleotide-binding</keyword>
<dbReference type="InterPro" id="IPR017871">
    <property type="entry name" value="ABC_transporter-like_CS"/>
</dbReference>
<dbReference type="AlphaFoldDB" id="A0A318MYG6"/>
<evidence type="ECO:0000256" key="5">
    <source>
        <dbReference type="ARBA" id="ARBA00022989"/>
    </source>
</evidence>
<evidence type="ECO:0000256" key="1">
    <source>
        <dbReference type="ARBA" id="ARBA00004651"/>
    </source>
</evidence>
<comment type="caution">
    <text evidence="10">The sequence shown here is derived from an EMBL/GenBank/DDBJ whole genome shotgun (WGS) entry which is preliminary data.</text>
</comment>
<dbReference type="InterPro" id="IPR003593">
    <property type="entry name" value="AAA+_ATPase"/>
</dbReference>
<evidence type="ECO:0000313" key="10">
    <source>
        <dbReference type="EMBL" id="PXZ00383.1"/>
    </source>
</evidence>
<evidence type="ECO:0000256" key="6">
    <source>
        <dbReference type="ARBA" id="ARBA00023136"/>
    </source>
</evidence>
<gene>
    <name evidence="10" type="primary">cydC</name>
    <name evidence="10" type="ORF">DK869_07110</name>
</gene>
<evidence type="ECO:0000259" key="8">
    <source>
        <dbReference type="PROSITE" id="PS50893"/>
    </source>
</evidence>
<dbReference type="CDD" id="cd03228">
    <property type="entry name" value="ABCC_MRP_Like"/>
    <property type="match status" value="1"/>
</dbReference>
<keyword evidence="11" id="KW-1185">Reference proteome</keyword>
<proteinExistence type="predicted"/>
<dbReference type="PANTHER" id="PTHR43394:SF1">
    <property type="entry name" value="ATP-BINDING CASSETTE SUB-FAMILY B MEMBER 10, MITOCHONDRIAL"/>
    <property type="match status" value="1"/>
</dbReference>
<dbReference type="PROSITE" id="PS50893">
    <property type="entry name" value="ABC_TRANSPORTER_2"/>
    <property type="match status" value="1"/>
</dbReference>
<feature type="transmembrane region" description="Helical" evidence="7">
    <location>
        <begin position="140"/>
        <end position="161"/>
    </location>
</feature>
<feature type="domain" description="ABC transmembrane type-1" evidence="9">
    <location>
        <begin position="20"/>
        <end position="267"/>
    </location>
</feature>
<dbReference type="InterPro" id="IPR011527">
    <property type="entry name" value="ABC1_TM_dom"/>
</dbReference>
<feature type="transmembrane region" description="Helical" evidence="7">
    <location>
        <begin position="249"/>
        <end position="269"/>
    </location>
</feature>
<name>A0A318MYG6_9PROT</name>
<accession>A0A318MYG6</accession>
<dbReference type="NCBIfam" id="TIGR02868">
    <property type="entry name" value="CydC"/>
    <property type="match status" value="1"/>
</dbReference>
<dbReference type="Pfam" id="PF00005">
    <property type="entry name" value="ABC_tran"/>
    <property type="match status" value="1"/>
</dbReference>
<dbReference type="InterPro" id="IPR036640">
    <property type="entry name" value="ABC1_TM_sf"/>
</dbReference>
<dbReference type="PANTHER" id="PTHR43394">
    <property type="entry name" value="ATP-DEPENDENT PERMEASE MDL1, MITOCHONDRIAL"/>
    <property type="match status" value="1"/>
</dbReference>
<dbReference type="Gene3D" id="1.20.1560.10">
    <property type="entry name" value="ABC transporter type 1, transmembrane domain"/>
    <property type="match status" value="1"/>
</dbReference>
<dbReference type="InterPro" id="IPR039421">
    <property type="entry name" value="Type_1_exporter"/>
</dbReference>
<protein>
    <submittedName>
        <fullName evidence="10">Thiol reductant ABC exporter subunit CydC</fullName>
    </submittedName>
</protein>
<dbReference type="GO" id="GO:0045454">
    <property type="term" value="P:cell redox homeostasis"/>
    <property type="evidence" value="ECO:0007669"/>
    <property type="project" value="InterPro"/>
</dbReference>
<dbReference type="InterPro" id="IPR003439">
    <property type="entry name" value="ABC_transporter-like_ATP-bd"/>
</dbReference>
<feature type="domain" description="ABC transporter" evidence="8">
    <location>
        <begin position="342"/>
        <end position="563"/>
    </location>
</feature>
<evidence type="ECO:0000256" key="4">
    <source>
        <dbReference type="ARBA" id="ARBA00022840"/>
    </source>
</evidence>
<evidence type="ECO:0000256" key="2">
    <source>
        <dbReference type="ARBA" id="ARBA00022692"/>
    </source>
</evidence>
<dbReference type="GO" id="GO:0005886">
    <property type="term" value="C:plasma membrane"/>
    <property type="evidence" value="ECO:0007669"/>
    <property type="project" value="UniProtKB-SubCell"/>
</dbReference>
<dbReference type="EMBL" id="QGLT01000003">
    <property type="protein sequence ID" value="PXZ00383.1"/>
    <property type="molecule type" value="Genomic_DNA"/>
</dbReference>
<feature type="transmembrane region" description="Helical" evidence="7">
    <location>
        <begin position="16"/>
        <end position="35"/>
    </location>
</feature>
<organism evidence="10 11">
    <name type="scientific">Commensalibacter melissae</name>
    <dbReference type="NCBI Taxonomy" id="2070537"/>
    <lineage>
        <taxon>Bacteria</taxon>
        <taxon>Pseudomonadati</taxon>
        <taxon>Pseudomonadota</taxon>
        <taxon>Alphaproteobacteria</taxon>
        <taxon>Acetobacterales</taxon>
        <taxon>Acetobacteraceae</taxon>
    </lineage>
</organism>
<dbReference type="SUPFAM" id="SSF52540">
    <property type="entry name" value="P-loop containing nucleoside triphosphate hydrolases"/>
    <property type="match status" value="1"/>
</dbReference>
<keyword evidence="4" id="KW-0067">ATP-binding</keyword>
<dbReference type="Gene3D" id="3.40.50.300">
    <property type="entry name" value="P-loop containing nucleotide triphosphate hydrolases"/>
    <property type="match status" value="1"/>
</dbReference>
<dbReference type="PROSITE" id="PS00211">
    <property type="entry name" value="ABC_TRANSPORTER_1"/>
    <property type="match status" value="1"/>
</dbReference>
<feature type="transmembrane region" description="Helical" evidence="7">
    <location>
        <begin position="281"/>
        <end position="301"/>
    </location>
</feature>